<dbReference type="EMBL" id="FQYR01000003">
    <property type="protein sequence ID" value="SHJ24536.1"/>
    <property type="molecule type" value="Genomic_DNA"/>
</dbReference>
<dbReference type="Pfam" id="PF12974">
    <property type="entry name" value="Phosphonate-bd"/>
    <property type="match status" value="1"/>
</dbReference>
<organism evidence="3 4">
    <name type="scientific">Rubritalea squalenifaciens DSM 18772</name>
    <dbReference type="NCBI Taxonomy" id="1123071"/>
    <lineage>
        <taxon>Bacteria</taxon>
        <taxon>Pseudomonadati</taxon>
        <taxon>Verrucomicrobiota</taxon>
        <taxon>Verrucomicrobiia</taxon>
        <taxon>Verrucomicrobiales</taxon>
        <taxon>Rubritaleaceae</taxon>
        <taxon>Rubritalea</taxon>
    </lineage>
</organism>
<dbReference type="InParanoid" id="A0A1M6HQV4"/>
<name>A0A1M6HQV4_9BACT</name>
<dbReference type="AlphaFoldDB" id="A0A1M6HQV4"/>
<dbReference type="STRING" id="1123071.SAMN02745181_1540"/>
<dbReference type="NCBIfam" id="TIGR04553">
    <property type="entry name" value="ABC_peri_selen"/>
    <property type="match status" value="1"/>
</dbReference>
<evidence type="ECO:0000256" key="2">
    <source>
        <dbReference type="ARBA" id="ARBA00022729"/>
    </source>
</evidence>
<protein>
    <submittedName>
        <fullName evidence="3">Phosphonate transport system substrate-binding protein</fullName>
    </submittedName>
</protein>
<dbReference type="SUPFAM" id="SSF53850">
    <property type="entry name" value="Periplasmic binding protein-like II"/>
    <property type="match status" value="1"/>
</dbReference>
<proteinExistence type="inferred from homology"/>
<dbReference type="Gene3D" id="3.40.190.10">
    <property type="entry name" value="Periplasmic binding protein-like II"/>
    <property type="match status" value="2"/>
</dbReference>
<sequence>MGTHYTVLGRVEYGMIQRIRNDITKLTMKAKQILMSAALGGMALSGLTSCGKKAEESTTTDSSNAVLRFSAIPDQDTSAQAELYKPVADYLSKTLNIKVEFVASPNYPASVEKFKGGDVQLAWFGGVTGVQARDAVKGAEAIIAGAEDLKFKSYFIANTSTSLTKSESFPEAIKDLKFTYGSSGSTSGCIMPSFYIMENSGKTPQEFFSQDFGFSGAHDKTAELVQNGTYQAGVLSYTVYEKGVKNGTIDPTKSTVIWETPEYADYNFTAHPVLNEQFGEDFITKLQDALANCEDEAVLKALSRSKLVKVDNSTFEGIAEVMKKVTFDK</sequence>
<accession>A0A1M6HQV4</accession>
<comment type="similarity">
    <text evidence="1">Belongs to the phosphate/phosphite/phosphonate binding protein family.</text>
</comment>
<keyword evidence="2" id="KW-0732">Signal</keyword>
<evidence type="ECO:0000313" key="4">
    <source>
        <dbReference type="Proteomes" id="UP000184510"/>
    </source>
</evidence>
<dbReference type="InterPro" id="IPR005770">
    <property type="entry name" value="PhnD"/>
</dbReference>
<dbReference type="InterPro" id="IPR030836">
    <property type="entry name" value="ABC_peri_PhnD-like"/>
</dbReference>
<reference evidence="3 4" key="1">
    <citation type="submission" date="2016-11" db="EMBL/GenBank/DDBJ databases">
        <authorList>
            <person name="Jaros S."/>
            <person name="Januszkiewicz K."/>
            <person name="Wedrychowicz H."/>
        </authorList>
    </citation>
    <scope>NUCLEOTIDE SEQUENCE [LARGE SCALE GENOMIC DNA]</scope>
    <source>
        <strain evidence="3 4">DSM 18772</strain>
    </source>
</reference>
<dbReference type="Proteomes" id="UP000184510">
    <property type="component" value="Unassembled WGS sequence"/>
</dbReference>
<keyword evidence="4" id="KW-1185">Reference proteome</keyword>
<dbReference type="GO" id="GO:0055085">
    <property type="term" value="P:transmembrane transport"/>
    <property type="evidence" value="ECO:0007669"/>
    <property type="project" value="InterPro"/>
</dbReference>
<dbReference type="PANTHER" id="PTHR35841:SF1">
    <property type="entry name" value="PHOSPHONATES-BINDING PERIPLASMIC PROTEIN"/>
    <property type="match status" value="1"/>
</dbReference>
<dbReference type="PANTHER" id="PTHR35841">
    <property type="entry name" value="PHOSPHONATES-BINDING PERIPLASMIC PROTEIN"/>
    <property type="match status" value="1"/>
</dbReference>
<evidence type="ECO:0000256" key="1">
    <source>
        <dbReference type="ARBA" id="ARBA00007162"/>
    </source>
</evidence>
<dbReference type="NCBIfam" id="TIGR01098">
    <property type="entry name" value="3A0109s03R"/>
    <property type="match status" value="1"/>
</dbReference>
<gene>
    <name evidence="3" type="ORF">SAMN02745181_1540</name>
</gene>
<dbReference type="GO" id="GO:0043190">
    <property type="term" value="C:ATP-binding cassette (ABC) transporter complex"/>
    <property type="evidence" value="ECO:0007669"/>
    <property type="project" value="InterPro"/>
</dbReference>
<dbReference type="FunCoup" id="A0A1M6HQV4">
    <property type="interactions" value="65"/>
</dbReference>
<evidence type="ECO:0000313" key="3">
    <source>
        <dbReference type="EMBL" id="SHJ24536.1"/>
    </source>
</evidence>